<keyword evidence="4" id="KW-1185">Reference proteome</keyword>
<sequence>MRRLFHLTEIVQPEDVIPFLKKGIGDWQPGKSACELARSWVAADGIPPSVRAVLDTCPDYQRAELIEGFFEREIELAGRGAASQTDLMAFVKAAGGYAVVAVEGKAEEVFGPTVVEWDNGSPNKQVRLRSLCDTLGLDAAAVGSIRYQLLHRTASAIYEAQRYRCDRALMLVHSFSPTRTSFSDFVAFAQLLQCPVDIGAISPPRRCAGVELRLGWVADTASTGMRSWSERADRAPKADEVLGRKRTQGG</sequence>
<evidence type="ECO:0000313" key="3">
    <source>
        <dbReference type="EMBL" id="MBP0465882.1"/>
    </source>
</evidence>
<comment type="caution">
    <text evidence="3">The sequence shown here is derived from an EMBL/GenBank/DDBJ whole genome shotgun (WGS) entry which is preliminary data.</text>
</comment>
<dbReference type="RefSeq" id="WP_209353267.1">
    <property type="nucleotide sequence ID" value="NZ_JAGIYZ010000019.1"/>
</dbReference>
<gene>
    <name evidence="3" type="ORF">J5Y09_18290</name>
</gene>
<feature type="domain" description="DUF6946" evidence="2">
    <location>
        <begin position="12"/>
        <end position="220"/>
    </location>
</feature>
<feature type="compositionally biased region" description="Basic and acidic residues" evidence="1">
    <location>
        <begin position="228"/>
        <end position="243"/>
    </location>
</feature>
<name>A0ABS4AZA5_9PROT</name>
<protein>
    <recommendedName>
        <fullName evidence="2">DUF6946 domain-containing protein</fullName>
    </recommendedName>
</protein>
<reference evidence="3 4" key="1">
    <citation type="submission" date="2021-03" db="EMBL/GenBank/DDBJ databases">
        <authorList>
            <person name="So Y."/>
        </authorList>
    </citation>
    <scope>NUCLEOTIDE SEQUENCE [LARGE SCALE GENOMIC DNA]</scope>
    <source>
        <strain evidence="3 4">PWR1</strain>
    </source>
</reference>
<dbReference type="Pfam" id="PF22187">
    <property type="entry name" value="DUF6946"/>
    <property type="match status" value="1"/>
</dbReference>
<dbReference type="InterPro" id="IPR054024">
    <property type="entry name" value="DUF6946"/>
</dbReference>
<evidence type="ECO:0000259" key="2">
    <source>
        <dbReference type="Pfam" id="PF22187"/>
    </source>
</evidence>
<accession>A0ABS4AZA5</accession>
<evidence type="ECO:0000256" key="1">
    <source>
        <dbReference type="SAM" id="MobiDB-lite"/>
    </source>
</evidence>
<proteinExistence type="predicted"/>
<feature type="region of interest" description="Disordered" evidence="1">
    <location>
        <begin position="227"/>
        <end position="250"/>
    </location>
</feature>
<organism evidence="3 4">
    <name type="scientific">Roseomonas nitratireducens</name>
    <dbReference type="NCBI Taxonomy" id="2820810"/>
    <lineage>
        <taxon>Bacteria</taxon>
        <taxon>Pseudomonadati</taxon>
        <taxon>Pseudomonadota</taxon>
        <taxon>Alphaproteobacteria</taxon>
        <taxon>Acetobacterales</taxon>
        <taxon>Roseomonadaceae</taxon>
        <taxon>Roseomonas</taxon>
    </lineage>
</organism>
<dbReference type="EMBL" id="JAGIYZ010000019">
    <property type="protein sequence ID" value="MBP0465882.1"/>
    <property type="molecule type" value="Genomic_DNA"/>
</dbReference>
<dbReference type="Proteomes" id="UP000680815">
    <property type="component" value="Unassembled WGS sequence"/>
</dbReference>
<evidence type="ECO:0000313" key="4">
    <source>
        <dbReference type="Proteomes" id="UP000680815"/>
    </source>
</evidence>